<dbReference type="eggNOG" id="ENOG5033D4Z">
    <property type="taxonomic scope" value="Bacteria"/>
</dbReference>
<dbReference type="EMBL" id="CP000157">
    <property type="protein sequence ID" value="ABC64081.1"/>
    <property type="molecule type" value="Genomic_DNA"/>
</dbReference>
<sequence>MRLFTEHPGSVGETYLEHLQVAWSFGFPLVRAGIGCIVHGLLPFLCSNTGSKTILAQHARLIAARGRNDTGPQFDWCI</sequence>
<keyword evidence="2" id="KW-1185">Reference proteome</keyword>
<gene>
    <name evidence="1" type="ordered locus">ELI_09945</name>
</gene>
<protein>
    <recommendedName>
        <fullName evidence="3">Capsule biosynthesis protein</fullName>
    </recommendedName>
</protein>
<organism evidence="1 2">
    <name type="scientific">Erythrobacter litoralis (strain HTCC2594)</name>
    <dbReference type="NCBI Taxonomy" id="314225"/>
    <lineage>
        <taxon>Bacteria</taxon>
        <taxon>Pseudomonadati</taxon>
        <taxon>Pseudomonadota</taxon>
        <taxon>Alphaproteobacteria</taxon>
        <taxon>Sphingomonadales</taxon>
        <taxon>Erythrobacteraceae</taxon>
        <taxon>Erythrobacter/Porphyrobacter group</taxon>
        <taxon>Erythrobacter</taxon>
    </lineage>
</organism>
<dbReference type="HOGENOM" id="CLU_184434_1_0_5"/>
<evidence type="ECO:0008006" key="3">
    <source>
        <dbReference type="Google" id="ProtNLM"/>
    </source>
</evidence>
<evidence type="ECO:0000313" key="1">
    <source>
        <dbReference type="EMBL" id="ABC64081.1"/>
    </source>
</evidence>
<dbReference type="Pfam" id="PF19883">
    <property type="entry name" value="DUF6356"/>
    <property type="match status" value="1"/>
</dbReference>
<dbReference type="RefSeq" id="WP_011414909.1">
    <property type="nucleotide sequence ID" value="NC_007722.1"/>
</dbReference>
<dbReference type="Proteomes" id="UP000008808">
    <property type="component" value="Chromosome"/>
</dbReference>
<accession>Q2N8B0</accession>
<proteinExistence type="predicted"/>
<evidence type="ECO:0000313" key="2">
    <source>
        <dbReference type="Proteomes" id="UP000008808"/>
    </source>
</evidence>
<dbReference type="InterPro" id="IPR045936">
    <property type="entry name" value="DUF6356"/>
</dbReference>
<name>Q2N8B0_ERYLH</name>
<dbReference type="STRING" id="314225.ELI_09945"/>
<dbReference type="KEGG" id="eli:ELI_09945"/>
<reference evidence="2" key="1">
    <citation type="journal article" date="2009" name="J. Bacteriol.">
        <title>Complete genome sequence of Erythrobacter litoralis HTCC2594.</title>
        <authorList>
            <person name="Oh H.M."/>
            <person name="Giovannoni S.J."/>
            <person name="Ferriera S."/>
            <person name="Johnson J."/>
            <person name="Cho J.C."/>
        </authorList>
    </citation>
    <scope>NUCLEOTIDE SEQUENCE [LARGE SCALE GENOMIC DNA]</scope>
    <source>
        <strain evidence="2">HTCC2594</strain>
    </source>
</reference>
<dbReference type="AlphaFoldDB" id="Q2N8B0"/>